<comment type="caution">
    <text evidence="3">The sequence shown here is derived from an EMBL/GenBank/DDBJ whole genome shotgun (WGS) entry which is preliminary data.</text>
</comment>
<proteinExistence type="predicted"/>
<dbReference type="SMART" id="SM00308">
    <property type="entry name" value="LH2"/>
    <property type="match status" value="3"/>
</dbReference>
<dbReference type="Gene3D" id="2.40.180.10">
    <property type="entry name" value="Catalase core domain"/>
    <property type="match status" value="3"/>
</dbReference>
<dbReference type="SUPFAM" id="SSF49723">
    <property type="entry name" value="Lipase/lipooxygenase domain (PLAT/LH2 domain)"/>
    <property type="match status" value="3"/>
</dbReference>
<dbReference type="OrthoDB" id="5322100at2759"/>
<dbReference type="Proteomes" id="UP000549394">
    <property type="component" value="Unassembled WGS sequence"/>
</dbReference>
<evidence type="ECO:0000259" key="2">
    <source>
        <dbReference type="PROSITE" id="PS50095"/>
    </source>
</evidence>
<accession>A0A7I8VJH3</accession>
<evidence type="ECO:0000313" key="3">
    <source>
        <dbReference type="EMBL" id="CAD5116407.1"/>
    </source>
</evidence>
<dbReference type="EMBL" id="CAJFCJ010000006">
    <property type="protein sequence ID" value="CAD5116407.1"/>
    <property type="molecule type" value="Genomic_DNA"/>
</dbReference>
<gene>
    <name evidence="3" type="ORF">DGYR_LOCUS5044</name>
</gene>
<feature type="domain" description="PLAT" evidence="2">
    <location>
        <begin position="192"/>
        <end position="310"/>
    </location>
</feature>
<dbReference type="InterPro" id="IPR001024">
    <property type="entry name" value="PLAT/LH2_dom"/>
</dbReference>
<dbReference type="InterPro" id="IPR036392">
    <property type="entry name" value="PLAT/LH2_dom_sf"/>
</dbReference>
<dbReference type="InterPro" id="IPR052970">
    <property type="entry name" value="Inner_ear_hair_cell_LOXHD"/>
</dbReference>
<dbReference type="Pfam" id="PF01477">
    <property type="entry name" value="PLAT"/>
    <property type="match status" value="3"/>
</dbReference>
<reference evidence="3 4" key="1">
    <citation type="submission" date="2020-08" db="EMBL/GenBank/DDBJ databases">
        <authorList>
            <person name="Hejnol A."/>
        </authorList>
    </citation>
    <scope>NUCLEOTIDE SEQUENCE [LARGE SCALE GENOMIC DNA]</scope>
</reference>
<dbReference type="PANTHER" id="PTHR45901">
    <property type="entry name" value="PROTEIN CBG12474"/>
    <property type="match status" value="1"/>
</dbReference>
<protein>
    <submittedName>
        <fullName evidence="3">DgyrCDS5298</fullName>
    </submittedName>
</protein>
<dbReference type="CDD" id="cd01756">
    <property type="entry name" value="PLAT_repeat"/>
    <property type="match status" value="1"/>
</dbReference>
<dbReference type="PANTHER" id="PTHR45901:SF3">
    <property type="entry name" value="LIPOXYGENASE HOMOLOGY DOMAIN-CONTAINING PROTEIN 1"/>
    <property type="match status" value="1"/>
</dbReference>
<keyword evidence="4" id="KW-1185">Reference proteome</keyword>
<evidence type="ECO:0000313" key="4">
    <source>
        <dbReference type="Proteomes" id="UP000549394"/>
    </source>
</evidence>
<comment type="caution">
    <text evidence="1">Lacks conserved residue(s) required for the propagation of feature annotation.</text>
</comment>
<evidence type="ECO:0000256" key="1">
    <source>
        <dbReference type="PROSITE-ProRule" id="PRU00152"/>
    </source>
</evidence>
<sequence>MIEPEFGYSYHNGRSYPNRARTGSGYVYGSRENGWSVRTKQEKSNQLYGHSLLNLDKKTRKNIEILEGSLSDIDPCYAFGMKHWHPKDKTEPEKPLYVTSDKHWESCGVLFTNDVPGWKKKTYSWQCRDDNEKSSARSFCDLCDYVSEPRKVFMKKGNEVIAPPKPRTKIKYIPPPPIVKKAPKQPEEVCDTLYKVVVKTGDINGASTKAKVSITLRNSKYSMKKRNLVKNGLKNYGFVKNSKETFHFKGPNIGPLQYCIVEHDGEEVKDSWWLEYIEVTNLRSFQTFIFLCKNWLSLHHGDKKVKRILSGEEKVIEKIEYRIVVKTGDVMLAGTDANVFLTIYGSKNVTPRFKLKNRNLNNFERDNADEFHSQFDDLGVISRIRIEHDNSGAGPGWFLDYILIENLETGKRYSFMLRDWIAEDEGDGTLFRDLYPEMNEGDGGRSKRGRVRHSFTPKTKYEVQVITGNVYQAGTDARVFITIMGRNDQSREVELNDDSDNFERGRIDTFKIQAEDVGPLKKIRIRHDDTSLGPGWFLEKITIKRFLSTEEILDRLRSLEKHLDDRLEGKLKEIFKGPKGKIVKEKLKMKDDGVERGEKEILYDKDDYERERSRTRYDDDATEKEYSIEKLKKTFKKLPYYDEYVFHCGRWLATDEDDGQIDRILEPKSITAYSQTFH</sequence>
<name>A0A7I8VJH3_9ANNE</name>
<dbReference type="AlphaFoldDB" id="A0A7I8VJH3"/>
<organism evidence="3 4">
    <name type="scientific">Dimorphilus gyrociliatus</name>
    <dbReference type="NCBI Taxonomy" id="2664684"/>
    <lineage>
        <taxon>Eukaryota</taxon>
        <taxon>Metazoa</taxon>
        <taxon>Spiralia</taxon>
        <taxon>Lophotrochozoa</taxon>
        <taxon>Annelida</taxon>
        <taxon>Polychaeta</taxon>
        <taxon>Polychaeta incertae sedis</taxon>
        <taxon>Dinophilidae</taxon>
        <taxon>Dimorphilus</taxon>
    </lineage>
</organism>
<feature type="domain" description="PLAT" evidence="2">
    <location>
        <begin position="319"/>
        <end position="435"/>
    </location>
</feature>
<feature type="domain" description="PLAT" evidence="2">
    <location>
        <begin position="459"/>
        <end position="577"/>
    </location>
</feature>
<dbReference type="PROSITE" id="PS50095">
    <property type="entry name" value="PLAT"/>
    <property type="match status" value="3"/>
</dbReference>